<dbReference type="EMBL" id="JBHMEI010000003">
    <property type="protein sequence ID" value="MFB9201127.1"/>
    <property type="molecule type" value="Genomic_DNA"/>
</dbReference>
<sequence length="86" mass="9514">MTFVKVVLRQTHGLWPEGLSVQCRSAGTQQSRWSVADTQERGRNDGLSHMLVHVGDDALVNQILQDAGSPSGEGCHITKELFRQLQ</sequence>
<name>A0ABV5I9X0_9ACTN</name>
<dbReference type="Proteomes" id="UP001589647">
    <property type="component" value="Unassembled WGS sequence"/>
</dbReference>
<evidence type="ECO:0000313" key="1">
    <source>
        <dbReference type="EMBL" id="MFB9201127.1"/>
    </source>
</evidence>
<accession>A0ABV5I9X0</accession>
<keyword evidence="2" id="KW-1185">Reference proteome</keyword>
<reference evidence="1 2" key="1">
    <citation type="submission" date="2024-09" db="EMBL/GenBank/DDBJ databases">
        <authorList>
            <person name="Sun Q."/>
            <person name="Mori K."/>
        </authorList>
    </citation>
    <scope>NUCLEOTIDE SEQUENCE [LARGE SCALE GENOMIC DNA]</scope>
    <source>
        <strain evidence="1 2">CCM 3426</strain>
    </source>
</reference>
<proteinExistence type="predicted"/>
<dbReference type="RefSeq" id="WP_189646932.1">
    <property type="nucleotide sequence ID" value="NZ_BMRC01000003.1"/>
</dbReference>
<protein>
    <submittedName>
        <fullName evidence="1">Uncharacterized protein</fullName>
    </submittedName>
</protein>
<comment type="caution">
    <text evidence="1">The sequence shown here is derived from an EMBL/GenBank/DDBJ whole genome shotgun (WGS) entry which is preliminary data.</text>
</comment>
<organism evidence="1 2">
    <name type="scientific">Nonomuraea spiralis</name>
    <dbReference type="NCBI Taxonomy" id="46182"/>
    <lineage>
        <taxon>Bacteria</taxon>
        <taxon>Bacillati</taxon>
        <taxon>Actinomycetota</taxon>
        <taxon>Actinomycetes</taxon>
        <taxon>Streptosporangiales</taxon>
        <taxon>Streptosporangiaceae</taxon>
        <taxon>Nonomuraea</taxon>
    </lineage>
</organism>
<gene>
    <name evidence="1" type="ORF">ACFFV7_08000</name>
</gene>
<evidence type="ECO:0000313" key="2">
    <source>
        <dbReference type="Proteomes" id="UP001589647"/>
    </source>
</evidence>